<feature type="transmembrane region" description="Helical" evidence="6">
    <location>
        <begin position="304"/>
        <end position="324"/>
    </location>
</feature>
<dbReference type="Pfam" id="PF00083">
    <property type="entry name" value="Sugar_tr"/>
    <property type="match status" value="1"/>
</dbReference>
<evidence type="ECO:0000313" key="8">
    <source>
        <dbReference type="Proteomes" id="UP001652582"/>
    </source>
</evidence>
<evidence type="ECO:0000313" key="12">
    <source>
        <dbReference type="RefSeq" id="XP_052740078.1"/>
    </source>
</evidence>
<protein>
    <submittedName>
        <fullName evidence="9 10">Facilitated trehalose transporter Tret1 isoform X1</fullName>
    </submittedName>
</protein>
<dbReference type="InterPro" id="IPR003663">
    <property type="entry name" value="Sugar/inositol_transpt"/>
</dbReference>
<dbReference type="Gene3D" id="1.20.1250.20">
    <property type="entry name" value="MFS general substrate transporter like domains"/>
    <property type="match status" value="1"/>
</dbReference>
<keyword evidence="5" id="KW-0325">Glycoprotein</keyword>
<feature type="transmembrane region" description="Helical" evidence="6">
    <location>
        <begin position="220"/>
        <end position="238"/>
    </location>
</feature>
<feature type="transmembrane region" description="Helical" evidence="6">
    <location>
        <begin position="453"/>
        <end position="474"/>
    </location>
</feature>
<keyword evidence="8" id="KW-1185">Reference proteome</keyword>
<evidence type="ECO:0000256" key="1">
    <source>
        <dbReference type="ARBA" id="ARBA00004141"/>
    </source>
</evidence>
<dbReference type="InterPro" id="IPR036259">
    <property type="entry name" value="MFS_trans_sf"/>
</dbReference>
<dbReference type="PANTHER" id="PTHR48021">
    <property type="match status" value="1"/>
</dbReference>
<dbReference type="RefSeq" id="XP_052740077.1">
    <property type="nucleotide sequence ID" value="XM_052884117.1"/>
</dbReference>
<evidence type="ECO:0000256" key="4">
    <source>
        <dbReference type="ARBA" id="ARBA00023136"/>
    </source>
</evidence>
<dbReference type="InterPro" id="IPR005829">
    <property type="entry name" value="Sugar_transporter_CS"/>
</dbReference>
<accession>A0ABM3LLX7</accession>
<evidence type="ECO:0000259" key="7">
    <source>
        <dbReference type="PROSITE" id="PS50850"/>
    </source>
</evidence>
<dbReference type="Proteomes" id="UP001652582">
    <property type="component" value="Chromosome 11"/>
</dbReference>
<keyword evidence="4 6" id="KW-0472">Membrane</keyword>
<evidence type="ECO:0000313" key="10">
    <source>
        <dbReference type="RefSeq" id="XP_052740076.1"/>
    </source>
</evidence>
<dbReference type="PROSITE" id="PS00217">
    <property type="entry name" value="SUGAR_TRANSPORT_2"/>
    <property type="match status" value="1"/>
</dbReference>
<dbReference type="GeneID" id="112044788"/>
<dbReference type="PANTHER" id="PTHR48021:SF46">
    <property type="entry name" value="MAJOR FACILITATOR SUPERFAMILY (MFS) PROFILE DOMAIN-CONTAINING PROTEIN"/>
    <property type="match status" value="1"/>
</dbReference>
<evidence type="ECO:0000256" key="2">
    <source>
        <dbReference type="ARBA" id="ARBA00022692"/>
    </source>
</evidence>
<dbReference type="SUPFAM" id="SSF103473">
    <property type="entry name" value="MFS general substrate transporter"/>
    <property type="match status" value="1"/>
</dbReference>
<keyword evidence="2 6" id="KW-0812">Transmembrane</keyword>
<feature type="transmembrane region" description="Helical" evidence="6">
    <location>
        <begin position="527"/>
        <end position="547"/>
    </location>
</feature>
<feature type="transmembrane region" description="Helical" evidence="6">
    <location>
        <begin position="389"/>
        <end position="412"/>
    </location>
</feature>
<evidence type="ECO:0000256" key="3">
    <source>
        <dbReference type="ARBA" id="ARBA00022989"/>
    </source>
</evidence>
<dbReference type="RefSeq" id="XP_052740075.1">
    <property type="nucleotide sequence ID" value="XM_052884115.1"/>
</dbReference>
<organism evidence="8 10">
    <name type="scientific">Bicyclus anynana</name>
    <name type="common">Squinting bush brown butterfly</name>
    <dbReference type="NCBI Taxonomy" id="110368"/>
    <lineage>
        <taxon>Eukaryota</taxon>
        <taxon>Metazoa</taxon>
        <taxon>Ecdysozoa</taxon>
        <taxon>Arthropoda</taxon>
        <taxon>Hexapoda</taxon>
        <taxon>Insecta</taxon>
        <taxon>Pterygota</taxon>
        <taxon>Neoptera</taxon>
        <taxon>Endopterygota</taxon>
        <taxon>Lepidoptera</taxon>
        <taxon>Glossata</taxon>
        <taxon>Ditrysia</taxon>
        <taxon>Papilionoidea</taxon>
        <taxon>Nymphalidae</taxon>
        <taxon>Satyrinae</taxon>
        <taxon>Satyrini</taxon>
        <taxon>Mycalesina</taxon>
        <taxon>Bicyclus</taxon>
    </lineage>
</organism>
<dbReference type="PROSITE" id="PS50850">
    <property type="entry name" value="MFS"/>
    <property type="match status" value="1"/>
</dbReference>
<keyword evidence="3 6" id="KW-1133">Transmembrane helix</keyword>
<dbReference type="InterPro" id="IPR005828">
    <property type="entry name" value="MFS_sugar_transport-like"/>
</dbReference>
<feature type="domain" description="Major facilitator superfamily (MFS) profile" evidence="7">
    <location>
        <begin position="149"/>
        <end position="582"/>
    </location>
</feature>
<feature type="transmembrane region" description="Helical" evidence="6">
    <location>
        <begin position="494"/>
        <end position="515"/>
    </location>
</feature>
<comment type="subcellular location">
    <subcellularLocation>
        <location evidence="1">Membrane</location>
        <topology evidence="1">Multi-pass membrane protein</topology>
    </subcellularLocation>
</comment>
<dbReference type="InterPro" id="IPR020846">
    <property type="entry name" value="MFS_dom"/>
</dbReference>
<name>A0ABM3LLX7_BICAN</name>
<evidence type="ECO:0000256" key="5">
    <source>
        <dbReference type="ARBA" id="ARBA00023180"/>
    </source>
</evidence>
<feature type="transmembrane region" description="Helical" evidence="6">
    <location>
        <begin position="424"/>
        <end position="446"/>
    </location>
</feature>
<dbReference type="InterPro" id="IPR050549">
    <property type="entry name" value="MFS_Trehalose_Transporter"/>
</dbReference>
<evidence type="ECO:0000256" key="6">
    <source>
        <dbReference type="SAM" id="Phobius"/>
    </source>
</evidence>
<reference evidence="9 10" key="1">
    <citation type="submission" date="2025-05" db="UniProtKB">
        <authorList>
            <consortium name="RefSeq"/>
        </authorList>
    </citation>
    <scope>IDENTIFICATION</scope>
</reference>
<feature type="transmembrane region" description="Helical" evidence="6">
    <location>
        <begin position="279"/>
        <end position="298"/>
    </location>
</feature>
<dbReference type="PRINTS" id="PR00171">
    <property type="entry name" value="SUGRTRNSPORT"/>
</dbReference>
<dbReference type="RefSeq" id="XP_052740076.1">
    <property type="nucleotide sequence ID" value="XM_052884116.1"/>
</dbReference>
<dbReference type="RefSeq" id="XP_052740078.1">
    <property type="nucleotide sequence ID" value="XM_052884118.1"/>
</dbReference>
<feature type="transmembrane region" description="Helical" evidence="6">
    <location>
        <begin position="559"/>
        <end position="578"/>
    </location>
</feature>
<proteinExistence type="predicted"/>
<evidence type="ECO:0000313" key="9">
    <source>
        <dbReference type="RefSeq" id="XP_052740075.1"/>
    </source>
</evidence>
<evidence type="ECO:0000313" key="11">
    <source>
        <dbReference type="RefSeq" id="XP_052740077.1"/>
    </source>
</evidence>
<gene>
    <name evidence="9 10 11 12" type="primary">LOC112044788</name>
</gene>
<sequence>MEDVVVKKEDNSGTMSSAMRLVFEDDNFIDTINNECISSDNARLRDNATCKDLLKNTVASCTTVTEHVTETQNIIKCEIFKCTLCFEDFTQEIEYNLHMIIHHQNGDSNAAYDEYQVCESQSAVGCSLDSPVVKNETGFQRLNDDFPSVTLAPDLVSFAYTFTGAVVTWPSPAIPKFKNGEAGITISDAQSSWVVSLLPLGALPGCYLGKVLSERAGRRLTIYSAAVPGFLGAGMILLTKIPELMYFARVLIGISTGITGVVTIIYLTEIADKEIRGALGTLVQVMNNLGSLAVYGIGPFVSYTVLNSMVLFSSVFYAVICLWVPESPYYHLSHGRLAAAKKEFMTIKGTKDEVWVDEQINVIRRHVQESMENKTTFAELVTNTKYRKAIYIISGLKVLQYMTGSLAIQAYLEIIFRQSSSISGLYASIVYGFVQFGAGIAATFLAGYFGRRVLMGISSFGVAVSLTIVGSYFFLQDYIKVSQETLSSISSLPLVGVLGFNILYAVGLGNLPYVMQAELFPLNVKTTASSTATMMSCVLNFIVTKSYQGIKDGFGHFTVFWLFASIAYAGILFIYFYVPETKGKSLEEVQDNIRTVIVERETLTSLKSANVRAINCPAGY</sequence>
<feature type="transmembrane region" description="Helical" evidence="6">
    <location>
        <begin position="244"/>
        <end position="267"/>
    </location>
</feature>